<evidence type="ECO:0000313" key="1">
    <source>
        <dbReference type="EMBL" id="CAI2177211.1"/>
    </source>
</evidence>
<dbReference type="Proteomes" id="UP001153678">
    <property type="component" value="Unassembled WGS sequence"/>
</dbReference>
<dbReference type="EMBL" id="CAMKVN010001633">
    <property type="protein sequence ID" value="CAI2177211.1"/>
    <property type="molecule type" value="Genomic_DNA"/>
</dbReference>
<proteinExistence type="predicted"/>
<gene>
    <name evidence="1" type="ORF">FWILDA_LOCUS7973</name>
</gene>
<keyword evidence="2" id="KW-1185">Reference proteome</keyword>
<accession>A0A9W4SPT8</accession>
<sequence length="67" mass="7764">MTNKAYEKIELRLSLYPIETTILRYLFDFGDMTTAVSIFHATRLMNIETLNSNEQPIQHAGTKRKST</sequence>
<protein>
    <submittedName>
        <fullName evidence="1">1998_t:CDS:1</fullName>
    </submittedName>
</protein>
<comment type="caution">
    <text evidence="1">The sequence shown here is derived from an EMBL/GenBank/DDBJ whole genome shotgun (WGS) entry which is preliminary data.</text>
</comment>
<name>A0A9W4SPT8_9GLOM</name>
<evidence type="ECO:0000313" key="2">
    <source>
        <dbReference type="Proteomes" id="UP001153678"/>
    </source>
</evidence>
<reference evidence="1" key="1">
    <citation type="submission" date="2022-08" db="EMBL/GenBank/DDBJ databases">
        <authorList>
            <person name="Kallberg Y."/>
            <person name="Tangrot J."/>
            <person name="Rosling A."/>
        </authorList>
    </citation>
    <scope>NUCLEOTIDE SEQUENCE</scope>
    <source>
        <strain evidence="1">Wild A</strain>
    </source>
</reference>
<dbReference type="AlphaFoldDB" id="A0A9W4SPT8"/>
<organism evidence="1 2">
    <name type="scientific">Funneliformis geosporum</name>
    <dbReference type="NCBI Taxonomy" id="1117311"/>
    <lineage>
        <taxon>Eukaryota</taxon>
        <taxon>Fungi</taxon>
        <taxon>Fungi incertae sedis</taxon>
        <taxon>Mucoromycota</taxon>
        <taxon>Glomeromycotina</taxon>
        <taxon>Glomeromycetes</taxon>
        <taxon>Glomerales</taxon>
        <taxon>Glomeraceae</taxon>
        <taxon>Funneliformis</taxon>
    </lineage>
</organism>